<dbReference type="GO" id="GO:0003677">
    <property type="term" value="F:DNA binding"/>
    <property type="evidence" value="ECO:0007669"/>
    <property type="project" value="UniProtKB-KW"/>
</dbReference>
<accession>A0A174CNC6</accession>
<dbReference type="OrthoDB" id="9773308at2"/>
<keyword evidence="2" id="KW-0805">Transcription regulation</keyword>
<evidence type="ECO:0000256" key="1">
    <source>
        <dbReference type="ARBA" id="ARBA00022491"/>
    </source>
</evidence>
<keyword evidence="7" id="KW-1185">Reference proteome</keyword>
<evidence type="ECO:0000313" key="6">
    <source>
        <dbReference type="EMBL" id="CUO13420.1"/>
    </source>
</evidence>
<proteinExistence type="predicted"/>
<dbReference type="InterPro" id="IPR009061">
    <property type="entry name" value="DNA-bd_dom_put_sf"/>
</dbReference>
<evidence type="ECO:0000313" key="7">
    <source>
        <dbReference type="Proteomes" id="UP000095546"/>
    </source>
</evidence>
<evidence type="ECO:0000256" key="2">
    <source>
        <dbReference type="ARBA" id="ARBA00023015"/>
    </source>
</evidence>
<dbReference type="eggNOG" id="COG0789">
    <property type="taxonomic scope" value="Bacteria"/>
</dbReference>
<dbReference type="Proteomes" id="UP000095546">
    <property type="component" value="Unassembled WGS sequence"/>
</dbReference>
<reference evidence="6 7" key="1">
    <citation type="submission" date="2015-09" db="EMBL/GenBank/DDBJ databases">
        <authorList>
            <consortium name="Pathogen Informatics"/>
        </authorList>
    </citation>
    <scope>NUCLEOTIDE SEQUENCE [LARGE SCALE GENOMIC DNA]</scope>
    <source>
        <strain evidence="6 7">2789STDY5608828</strain>
    </source>
</reference>
<evidence type="ECO:0000256" key="4">
    <source>
        <dbReference type="ARBA" id="ARBA00023163"/>
    </source>
</evidence>
<dbReference type="InterPro" id="IPR000551">
    <property type="entry name" value="MerR-type_HTH_dom"/>
</dbReference>
<keyword evidence="3" id="KW-0238">DNA-binding</keyword>
<feature type="domain" description="HTH merR-type" evidence="5">
    <location>
        <begin position="5"/>
        <end position="75"/>
    </location>
</feature>
<dbReference type="AlphaFoldDB" id="A0A174CNC6"/>
<dbReference type="PROSITE" id="PS50937">
    <property type="entry name" value="HTH_MERR_2"/>
    <property type="match status" value="1"/>
</dbReference>
<dbReference type="EMBL" id="CYYU01000037">
    <property type="protein sequence ID" value="CUO13420.1"/>
    <property type="molecule type" value="Genomic_DNA"/>
</dbReference>
<keyword evidence="1" id="KW-0678">Repressor</keyword>
<dbReference type="Pfam" id="PF13411">
    <property type="entry name" value="MerR_1"/>
    <property type="match status" value="1"/>
</dbReference>
<sequence>MKNNKITIGQMAKLNHTTLATLRLYDEKGLLKPIEVNPKSNYRIYDVRQSMVFHMIQHNKDLGLSLKEIAAILDHSSADFLVHTYSQKVVELDRKMRELQWQKRELQKVLRWNDYFTHRPPKDTLTIGYVPSSHVYMKKAVRNYFQEDFGSVVYDLSCMEGELHKKKIRGVYPYNAFLTVKQEDFLAGRCRADRIGMIVPDDSTEKVKTETYESSTCACVYFEDFEQAPAYMEKLLAYCQQENCTLIGDVTCQIIGVLDAQDFRKTAETLRFQVPIQRDDSSAPSAESISG</sequence>
<dbReference type="InterPro" id="IPR047057">
    <property type="entry name" value="MerR_fam"/>
</dbReference>
<dbReference type="SUPFAM" id="SSF46955">
    <property type="entry name" value="Putative DNA-binding domain"/>
    <property type="match status" value="1"/>
</dbReference>
<evidence type="ECO:0000256" key="3">
    <source>
        <dbReference type="ARBA" id="ARBA00023125"/>
    </source>
</evidence>
<evidence type="ECO:0000259" key="5">
    <source>
        <dbReference type="PROSITE" id="PS50937"/>
    </source>
</evidence>
<dbReference type="GO" id="GO:0003700">
    <property type="term" value="F:DNA-binding transcription factor activity"/>
    <property type="evidence" value="ECO:0007669"/>
    <property type="project" value="InterPro"/>
</dbReference>
<dbReference type="PANTHER" id="PTHR30204:SF69">
    <property type="entry name" value="MERR-FAMILY TRANSCRIPTIONAL REGULATOR"/>
    <property type="match status" value="1"/>
</dbReference>
<protein>
    <submittedName>
        <fullName evidence="6">Zn(II)-responsive regulator of zntA</fullName>
    </submittedName>
</protein>
<dbReference type="RefSeq" id="WP_036374811.1">
    <property type="nucleotide sequence ID" value="NZ_CABIWZ010000037.1"/>
</dbReference>
<organism evidence="6 7">
    <name type="scientific">Mitsuokella jalaludinii</name>
    <dbReference type="NCBI Taxonomy" id="187979"/>
    <lineage>
        <taxon>Bacteria</taxon>
        <taxon>Bacillati</taxon>
        <taxon>Bacillota</taxon>
        <taxon>Negativicutes</taxon>
        <taxon>Selenomonadales</taxon>
        <taxon>Selenomonadaceae</taxon>
        <taxon>Mitsuokella</taxon>
    </lineage>
</organism>
<dbReference type="PANTHER" id="PTHR30204">
    <property type="entry name" value="REDOX-CYCLING DRUG-SENSING TRANSCRIPTIONAL ACTIVATOR SOXR"/>
    <property type="match status" value="1"/>
</dbReference>
<name>A0A174CNC6_9FIRM</name>
<gene>
    <name evidence="6" type="primary">zntR</name>
    <name evidence="6" type="ORF">ERS852385_02186</name>
</gene>
<dbReference type="STRING" id="187979.ERS852385_02186"/>
<keyword evidence="4" id="KW-0804">Transcription</keyword>
<dbReference type="Gene3D" id="1.10.1660.10">
    <property type="match status" value="1"/>
</dbReference>
<dbReference type="SMART" id="SM00422">
    <property type="entry name" value="HTH_MERR"/>
    <property type="match status" value="1"/>
</dbReference>